<reference evidence="2" key="1">
    <citation type="journal article" date="2023" name="Mol. Phylogenet. Evol.">
        <title>Genome-scale phylogeny and comparative genomics of the fungal order Sordariales.</title>
        <authorList>
            <person name="Hensen N."/>
            <person name="Bonometti L."/>
            <person name="Westerberg I."/>
            <person name="Brannstrom I.O."/>
            <person name="Guillou S."/>
            <person name="Cros-Aarteil S."/>
            <person name="Calhoun S."/>
            <person name="Haridas S."/>
            <person name="Kuo A."/>
            <person name="Mondo S."/>
            <person name="Pangilinan J."/>
            <person name="Riley R."/>
            <person name="LaButti K."/>
            <person name="Andreopoulos B."/>
            <person name="Lipzen A."/>
            <person name="Chen C."/>
            <person name="Yan M."/>
            <person name="Daum C."/>
            <person name="Ng V."/>
            <person name="Clum A."/>
            <person name="Steindorff A."/>
            <person name="Ohm R.A."/>
            <person name="Martin F."/>
            <person name="Silar P."/>
            <person name="Natvig D.O."/>
            <person name="Lalanne C."/>
            <person name="Gautier V."/>
            <person name="Ament-Velasquez S.L."/>
            <person name="Kruys A."/>
            <person name="Hutchinson M.I."/>
            <person name="Powell A.J."/>
            <person name="Barry K."/>
            <person name="Miller A.N."/>
            <person name="Grigoriev I.V."/>
            <person name="Debuchy R."/>
            <person name="Gladieux P."/>
            <person name="Hiltunen Thoren M."/>
            <person name="Johannesson H."/>
        </authorList>
    </citation>
    <scope>NUCLEOTIDE SEQUENCE</scope>
    <source>
        <strain evidence="2">PSN309</strain>
    </source>
</reference>
<evidence type="ECO:0000313" key="2">
    <source>
        <dbReference type="EMBL" id="KAK4183806.1"/>
    </source>
</evidence>
<accession>A0AAN6WL39</accession>
<feature type="signal peptide" evidence="1">
    <location>
        <begin position="1"/>
        <end position="22"/>
    </location>
</feature>
<organism evidence="2 3">
    <name type="scientific">Podospora australis</name>
    <dbReference type="NCBI Taxonomy" id="1536484"/>
    <lineage>
        <taxon>Eukaryota</taxon>
        <taxon>Fungi</taxon>
        <taxon>Dikarya</taxon>
        <taxon>Ascomycota</taxon>
        <taxon>Pezizomycotina</taxon>
        <taxon>Sordariomycetes</taxon>
        <taxon>Sordariomycetidae</taxon>
        <taxon>Sordariales</taxon>
        <taxon>Podosporaceae</taxon>
        <taxon>Podospora</taxon>
    </lineage>
</organism>
<keyword evidence="3" id="KW-1185">Reference proteome</keyword>
<dbReference type="EMBL" id="MU864523">
    <property type="protein sequence ID" value="KAK4183806.1"/>
    <property type="molecule type" value="Genomic_DNA"/>
</dbReference>
<gene>
    <name evidence="2" type="ORF">QBC35DRAFT_84091</name>
</gene>
<keyword evidence="1" id="KW-0732">Signal</keyword>
<reference evidence="2" key="2">
    <citation type="submission" date="2023-05" db="EMBL/GenBank/DDBJ databases">
        <authorList>
            <consortium name="Lawrence Berkeley National Laboratory"/>
            <person name="Steindorff A."/>
            <person name="Hensen N."/>
            <person name="Bonometti L."/>
            <person name="Westerberg I."/>
            <person name="Brannstrom I.O."/>
            <person name="Guillou S."/>
            <person name="Cros-Aarteil S."/>
            <person name="Calhoun S."/>
            <person name="Haridas S."/>
            <person name="Kuo A."/>
            <person name="Mondo S."/>
            <person name="Pangilinan J."/>
            <person name="Riley R."/>
            <person name="Labutti K."/>
            <person name="Andreopoulos B."/>
            <person name="Lipzen A."/>
            <person name="Chen C."/>
            <person name="Yanf M."/>
            <person name="Daum C."/>
            <person name="Ng V."/>
            <person name="Clum A."/>
            <person name="Ohm R."/>
            <person name="Martin F."/>
            <person name="Silar P."/>
            <person name="Natvig D."/>
            <person name="Lalanne C."/>
            <person name="Gautier V."/>
            <person name="Ament-Velasquez S.L."/>
            <person name="Kruys A."/>
            <person name="Hutchinson M.I."/>
            <person name="Powell A.J."/>
            <person name="Barry K."/>
            <person name="Miller A.N."/>
            <person name="Grigoriev I.V."/>
            <person name="Debuchy R."/>
            <person name="Gladieux P."/>
            <person name="Thoren M.H."/>
            <person name="Johannesson H."/>
        </authorList>
    </citation>
    <scope>NUCLEOTIDE SEQUENCE</scope>
    <source>
        <strain evidence="2">PSN309</strain>
    </source>
</reference>
<comment type="caution">
    <text evidence="2">The sequence shown here is derived from an EMBL/GenBank/DDBJ whole genome shotgun (WGS) entry which is preliminary data.</text>
</comment>
<evidence type="ECO:0000256" key="1">
    <source>
        <dbReference type="SAM" id="SignalP"/>
    </source>
</evidence>
<dbReference type="Proteomes" id="UP001302126">
    <property type="component" value="Unassembled WGS sequence"/>
</dbReference>
<name>A0AAN6WL39_9PEZI</name>
<protein>
    <submittedName>
        <fullName evidence="2">Uncharacterized protein</fullName>
    </submittedName>
</protein>
<feature type="chain" id="PRO_5042991484" evidence="1">
    <location>
        <begin position="23"/>
        <end position="348"/>
    </location>
</feature>
<evidence type="ECO:0000313" key="3">
    <source>
        <dbReference type="Proteomes" id="UP001302126"/>
    </source>
</evidence>
<sequence>MYSLRAYILLASLAVAPTPSLSLDADRYFDPNPKLNFRPENVTSIPYWLYAWVGSYYNGTTTFRLSPMDTVGSLNGDEEPLCRAFVNRTLTLSYPSLLAITKPDKTNKDETNLAMLLLKTWRPGMNMAPPRYLDHFPEQINQLPWKLQSIEPPRRTYSSSSPNKPLWNMTLSPSSGGSSSPPFTITGTSSEPRVPGLQLNASSCNNPQDTWWGVSFMTKETTGLRRNLPPGLTDPSFRVQFDRQSASFQYVGFFRMNTDPGNKVLDNGDEEADVIVGMITVDFLGSIDPERSDVLESSSEGKPVWTPVIGWGNGTGTIDAGEKNSGVRVGTAAVWGWLVLGVLMCLLI</sequence>
<dbReference type="AlphaFoldDB" id="A0AAN6WL39"/>
<proteinExistence type="predicted"/>